<feature type="transmembrane region" description="Helical" evidence="7">
    <location>
        <begin position="375"/>
        <end position="395"/>
    </location>
</feature>
<dbReference type="GO" id="GO:0000293">
    <property type="term" value="F:ferric-chelate reductase activity"/>
    <property type="evidence" value="ECO:0007669"/>
    <property type="project" value="TreeGrafter"/>
</dbReference>
<dbReference type="GO" id="GO:0006826">
    <property type="term" value="P:iron ion transport"/>
    <property type="evidence" value="ECO:0007669"/>
    <property type="project" value="TreeGrafter"/>
</dbReference>
<feature type="chain" id="PRO_5025378751" description="Ferric reductase transmembrane component 4" evidence="8">
    <location>
        <begin position="21"/>
        <end position="691"/>
    </location>
</feature>
<feature type="transmembrane region" description="Helical" evidence="7">
    <location>
        <begin position="346"/>
        <end position="368"/>
    </location>
</feature>
<proteinExistence type="predicted"/>
<comment type="subcellular location">
    <subcellularLocation>
        <location evidence="1">Membrane</location>
        <topology evidence="1">Multi-pass membrane protein</topology>
    </subcellularLocation>
</comment>
<keyword evidence="3 7" id="KW-0812">Transmembrane</keyword>
<evidence type="ECO:0000259" key="10">
    <source>
        <dbReference type="Pfam" id="PF08022"/>
    </source>
</evidence>
<feature type="domain" description="FAD-binding 8" evidence="10">
    <location>
        <begin position="431"/>
        <end position="548"/>
    </location>
</feature>
<keyword evidence="2" id="KW-0813">Transport</keyword>
<feature type="transmembrane region" description="Helical" evidence="7">
    <location>
        <begin position="308"/>
        <end position="326"/>
    </location>
</feature>
<accession>A0A6A6X9Y3</accession>
<keyword evidence="5" id="KW-0406">Ion transport</keyword>
<dbReference type="SFLD" id="SFLDG01168">
    <property type="entry name" value="Ferric_reductase_subgroup_(FRE"/>
    <property type="match status" value="1"/>
</dbReference>
<feature type="signal peptide" evidence="8">
    <location>
        <begin position="1"/>
        <end position="20"/>
    </location>
</feature>
<dbReference type="SFLD" id="SFLDS00052">
    <property type="entry name" value="Ferric_Reductase_Domain"/>
    <property type="match status" value="1"/>
</dbReference>
<dbReference type="InterPro" id="IPR013112">
    <property type="entry name" value="FAD-bd_8"/>
</dbReference>
<dbReference type="GO" id="GO:0015677">
    <property type="term" value="P:copper ion import"/>
    <property type="evidence" value="ECO:0007669"/>
    <property type="project" value="TreeGrafter"/>
</dbReference>
<feature type="transmembrane region" description="Helical" evidence="7">
    <location>
        <begin position="232"/>
        <end position="250"/>
    </location>
</feature>
<feature type="transmembrane region" description="Helical" evidence="7">
    <location>
        <begin position="270"/>
        <end position="288"/>
    </location>
</feature>
<evidence type="ECO:0000313" key="11">
    <source>
        <dbReference type="EMBL" id="KAF2793168.1"/>
    </source>
</evidence>
<evidence type="ECO:0000259" key="9">
    <source>
        <dbReference type="Pfam" id="PF01794"/>
    </source>
</evidence>
<evidence type="ECO:0000256" key="8">
    <source>
        <dbReference type="SAM" id="SignalP"/>
    </source>
</evidence>
<feature type="domain" description="Ferric oxidoreductase" evidence="9">
    <location>
        <begin position="274"/>
        <end position="391"/>
    </location>
</feature>
<evidence type="ECO:0000256" key="2">
    <source>
        <dbReference type="ARBA" id="ARBA00022448"/>
    </source>
</evidence>
<dbReference type="CDD" id="cd06186">
    <property type="entry name" value="NOX_Duox_like_FAD_NADP"/>
    <property type="match status" value="1"/>
</dbReference>
<evidence type="ECO:0000256" key="4">
    <source>
        <dbReference type="ARBA" id="ARBA00022989"/>
    </source>
</evidence>
<evidence type="ECO:0000256" key="5">
    <source>
        <dbReference type="ARBA" id="ARBA00023065"/>
    </source>
</evidence>
<dbReference type="Proteomes" id="UP000799757">
    <property type="component" value="Unassembled WGS sequence"/>
</dbReference>
<dbReference type="Gene3D" id="3.40.50.80">
    <property type="entry name" value="Nucleotide-binding domain of ferredoxin-NADP reductase (FNR) module"/>
    <property type="match status" value="1"/>
</dbReference>
<dbReference type="PANTHER" id="PTHR32361:SF9">
    <property type="entry name" value="FERRIC REDUCTASE TRANSMEMBRANE COMPONENT 3-RELATED"/>
    <property type="match status" value="1"/>
</dbReference>
<keyword evidence="12" id="KW-1185">Reference proteome</keyword>
<dbReference type="InterPro" id="IPR013130">
    <property type="entry name" value="Fe3_Rdtase_TM_dom"/>
</dbReference>
<dbReference type="EMBL" id="MU001939">
    <property type="protein sequence ID" value="KAF2793168.1"/>
    <property type="molecule type" value="Genomic_DNA"/>
</dbReference>
<keyword evidence="6 7" id="KW-0472">Membrane</keyword>
<evidence type="ECO:0000256" key="6">
    <source>
        <dbReference type="ARBA" id="ARBA00023136"/>
    </source>
</evidence>
<evidence type="ECO:0000313" key="12">
    <source>
        <dbReference type="Proteomes" id="UP000799757"/>
    </source>
</evidence>
<sequence length="691" mass="77179">MKIVTSLGLLALAFPGPTTALIGYGIPMYKPNCAFACRSIFESAMLMCSTDEVMSGAHSHGTGPTPPDCRAQDESWLTTLAYCINATCTDVAPWRLEKYWADKNTGDPKVQPKWTYAQTVAVLDKAEKPTEELGEDDMIMSTLTFDHDTWEGYRGTLAAFENAETMHSRYGIILLVVGFATPIFFSVLGYLPWMSTLIDKLKPRFVYPAILGTYHVRALPFFLGNAPTIGQTFYIAMFLILNIILTSVGYRSFNPNLWFATQWQEIMGYISARTGVLAFALAPLVVLLSGRNNILLWLTNWSHSTYMLLHRWVARIFTIQVLLHSITEYLLYKDMGEVATEQVQPYWVWGIVATIAVVITVVFSTLYFRRLSYEIFLIGHIILAVITIAGCWYHIEIRFTRNWGYEFWIYATCAVWFSDRLVRVFRILKNGVRRAEVTDVSEDIVRVDIRDIRWAAEPGKHTYAYFPTLNPLRPWENHPFSVIPTALLTSRGHSIATATSSSSTGSQHSQTNDVEKMGPLATVTSPVSIRGSTTAGVSLYVRKSTGLTKTLASNSSLLTLLDGPYPNNSTSGVLKTDRLILLAGGIGITAILPFISHHQNVKLYWSLKSSAGGLARDLDQAVKNVREREVSVGSRFDVGAMLDKEESEGWKRIGVVICGPGGLCDEVRSQVAKRGRMGKTVWELDVEAFSW</sequence>
<reference evidence="11" key="1">
    <citation type="journal article" date="2020" name="Stud. Mycol.">
        <title>101 Dothideomycetes genomes: a test case for predicting lifestyles and emergence of pathogens.</title>
        <authorList>
            <person name="Haridas S."/>
            <person name="Albert R."/>
            <person name="Binder M."/>
            <person name="Bloem J."/>
            <person name="Labutti K."/>
            <person name="Salamov A."/>
            <person name="Andreopoulos B."/>
            <person name="Baker S."/>
            <person name="Barry K."/>
            <person name="Bills G."/>
            <person name="Bluhm B."/>
            <person name="Cannon C."/>
            <person name="Castanera R."/>
            <person name="Culley D."/>
            <person name="Daum C."/>
            <person name="Ezra D."/>
            <person name="Gonzalez J."/>
            <person name="Henrissat B."/>
            <person name="Kuo A."/>
            <person name="Liang C."/>
            <person name="Lipzen A."/>
            <person name="Lutzoni F."/>
            <person name="Magnuson J."/>
            <person name="Mondo S."/>
            <person name="Nolan M."/>
            <person name="Ohm R."/>
            <person name="Pangilinan J."/>
            <person name="Park H.-J."/>
            <person name="Ramirez L."/>
            <person name="Alfaro M."/>
            <person name="Sun H."/>
            <person name="Tritt A."/>
            <person name="Yoshinaga Y."/>
            <person name="Zwiers L.-H."/>
            <person name="Turgeon B."/>
            <person name="Goodwin S."/>
            <person name="Spatafora J."/>
            <person name="Crous P."/>
            <person name="Grigoriev I."/>
        </authorList>
    </citation>
    <scope>NUCLEOTIDE SEQUENCE</scope>
    <source>
        <strain evidence="11">CBS 109.77</strain>
    </source>
</reference>
<dbReference type="GO" id="GO:0005886">
    <property type="term" value="C:plasma membrane"/>
    <property type="evidence" value="ECO:0007669"/>
    <property type="project" value="TreeGrafter"/>
</dbReference>
<dbReference type="Pfam" id="PF08022">
    <property type="entry name" value="FAD_binding_8"/>
    <property type="match status" value="1"/>
</dbReference>
<dbReference type="Pfam" id="PF01794">
    <property type="entry name" value="Ferric_reduct"/>
    <property type="match status" value="1"/>
</dbReference>
<dbReference type="AlphaFoldDB" id="A0A6A6X9Y3"/>
<keyword evidence="4 7" id="KW-1133">Transmembrane helix</keyword>
<dbReference type="OrthoDB" id="167398at2759"/>
<evidence type="ECO:0008006" key="13">
    <source>
        <dbReference type="Google" id="ProtNLM"/>
    </source>
</evidence>
<name>A0A6A6X9Y3_9PLEO</name>
<dbReference type="SUPFAM" id="SSF52343">
    <property type="entry name" value="Ferredoxin reductase-like, C-terminal NADP-linked domain"/>
    <property type="match status" value="1"/>
</dbReference>
<dbReference type="GO" id="GO:0006879">
    <property type="term" value="P:intracellular iron ion homeostasis"/>
    <property type="evidence" value="ECO:0007669"/>
    <property type="project" value="TreeGrafter"/>
</dbReference>
<organism evidence="11 12">
    <name type="scientific">Melanomma pulvis-pyrius CBS 109.77</name>
    <dbReference type="NCBI Taxonomy" id="1314802"/>
    <lineage>
        <taxon>Eukaryota</taxon>
        <taxon>Fungi</taxon>
        <taxon>Dikarya</taxon>
        <taxon>Ascomycota</taxon>
        <taxon>Pezizomycotina</taxon>
        <taxon>Dothideomycetes</taxon>
        <taxon>Pleosporomycetidae</taxon>
        <taxon>Pleosporales</taxon>
        <taxon>Melanommataceae</taxon>
        <taxon>Melanomma</taxon>
    </lineage>
</organism>
<dbReference type="PANTHER" id="PTHR32361">
    <property type="entry name" value="FERRIC/CUPRIC REDUCTASE TRANSMEMBRANE COMPONENT"/>
    <property type="match status" value="1"/>
</dbReference>
<evidence type="ECO:0000256" key="3">
    <source>
        <dbReference type="ARBA" id="ARBA00022692"/>
    </source>
</evidence>
<gene>
    <name evidence="11" type="ORF">K505DRAFT_244997</name>
</gene>
<dbReference type="InterPro" id="IPR051410">
    <property type="entry name" value="Ferric/Cupric_Reductase"/>
</dbReference>
<keyword evidence="8" id="KW-0732">Signal</keyword>
<dbReference type="InterPro" id="IPR039261">
    <property type="entry name" value="FNR_nucleotide-bd"/>
</dbReference>
<feature type="transmembrane region" description="Helical" evidence="7">
    <location>
        <begin position="170"/>
        <end position="193"/>
    </location>
</feature>
<evidence type="ECO:0000256" key="1">
    <source>
        <dbReference type="ARBA" id="ARBA00004141"/>
    </source>
</evidence>
<protein>
    <recommendedName>
        <fullName evidence="13">Ferric reductase transmembrane component 4</fullName>
    </recommendedName>
</protein>
<evidence type="ECO:0000256" key="7">
    <source>
        <dbReference type="SAM" id="Phobius"/>
    </source>
</evidence>